<gene>
    <name evidence="2" type="ORF">FWK35_00032670</name>
</gene>
<keyword evidence="3" id="KW-1185">Reference proteome</keyword>
<dbReference type="Proteomes" id="UP000478052">
    <property type="component" value="Unassembled WGS sequence"/>
</dbReference>
<protein>
    <submittedName>
        <fullName evidence="2">Uncharacterized protein</fullName>
    </submittedName>
</protein>
<proteinExistence type="predicted"/>
<reference evidence="2 3" key="1">
    <citation type="submission" date="2019-08" db="EMBL/GenBank/DDBJ databases">
        <title>Whole genome of Aphis craccivora.</title>
        <authorList>
            <person name="Voronova N.V."/>
            <person name="Shulinski R.S."/>
            <person name="Bandarenka Y.V."/>
            <person name="Zhorov D.G."/>
            <person name="Warner D."/>
        </authorList>
    </citation>
    <scope>NUCLEOTIDE SEQUENCE [LARGE SCALE GENOMIC DNA]</scope>
    <source>
        <strain evidence="2">180601</strain>
        <tissue evidence="2">Whole Body</tissue>
    </source>
</reference>
<evidence type="ECO:0000313" key="2">
    <source>
        <dbReference type="EMBL" id="KAF0759881.1"/>
    </source>
</evidence>
<name>A0A6G0YQ27_APHCR</name>
<accession>A0A6G0YQ27</accession>
<evidence type="ECO:0000313" key="3">
    <source>
        <dbReference type="Proteomes" id="UP000478052"/>
    </source>
</evidence>
<comment type="caution">
    <text evidence="2">The sequence shown here is derived from an EMBL/GenBank/DDBJ whole genome shotgun (WGS) entry which is preliminary data.</text>
</comment>
<sequence length="161" mass="16724">MSSSSRLVVGVLACRGTGLVRLQWTRRATRTSGPWTRPLADDRTAGAGRGAGVDDGRGRAGGSGCRGRGGRGLLRSGDDGRGGRVLGHRGRGAGDVVLLGGRGPGVHALPVPAQVHLPLERPVAQAARERPVAGVFAQVRDQVGRLAERLVTHHALVRFLA</sequence>
<evidence type="ECO:0000256" key="1">
    <source>
        <dbReference type="SAM" id="MobiDB-lite"/>
    </source>
</evidence>
<organism evidence="2 3">
    <name type="scientific">Aphis craccivora</name>
    <name type="common">Cowpea aphid</name>
    <dbReference type="NCBI Taxonomy" id="307492"/>
    <lineage>
        <taxon>Eukaryota</taxon>
        <taxon>Metazoa</taxon>
        <taxon>Ecdysozoa</taxon>
        <taxon>Arthropoda</taxon>
        <taxon>Hexapoda</taxon>
        <taxon>Insecta</taxon>
        <taxon>Pterygota</taxon>
        <taxon>Neoptera</taxon>
        <taxon>Paraneoptera</taxon>
        <taxon>Hemiptera</taxon>
        <taxon>Sternorrhyncha</taxon>
        <taxon>Aphidomorpha</taxon>
        <taxon>Aphidoidea</taxon>
        <taxon>Aphididae</taxon>
        <taxon>Aphidini</taxon>
        <taxon>Aphis</taxon>
        <taxon>Aphis</taxon>
    </lineage>
</organism>
<dbReference type="EMBL" id="VUJU01002854">
    <property type="protein sequence ID" value="KAF0759881.1"/>
    <property type="molecule type" value="Genomic_DNA"/>
</dbReference>
<dbReference type="AlphaFoldDB" id="A0A6G0YQ27"/>
<feature type="compositionally biased region" description="Gly residues" evidence="1">
    <location>
        <begin position="59"/>
        <end position="72"/>
    </location>
</feature>
<feature type="region of interest" description="Disordered" evidence="1">
    <location>
        <begin position="30"/>
        <end position="87"/>
    </location>
</feature>